<evidence type="ECO:0000313" key="2">
    <source>
        <dbReference type="Proteomes" id="UP000198406"/>
    </source>
</evidence>
<comment type="caution">
    <text evidence="1">The sequence shown here is derived from an EMBL/GenBank/DDBJ whole genome shotgun (WGS) entry which is preliminary data.</text>
</comment>
<protein>
    <recommendedName>
        <fullName evidence="3">Thioredoxin domain-containing protein</fullName>
    </recommendedName>
</protein>
<evidence type="ECO:0000313" key="1">
    <source>
        <dbReference type="EMBL" id="GAX23182.1"/>
    </source>
</evidence>
<dbReference type="InterPro" id="IPR036249">
    <property type="entry name" value="Thioredoxin-like_sf"/>
</dbReference>
<dbReference type="Proteomes" id="UP000198406">
    <property type="component" value="Unassembled WGS sequence"/>
</dbReference>
<dbReference type="AlphaFoldDB" id="A0A1Z5KAJ3"/>
<accession>A0A1Z5KAJ3</accession>
<reference evidence="1 2" key="1">
    <citation type="journal article" date="2015" name="Plant Cell">
        <title>Oil accumulation by the oleaginous diatom Fistulifera solaris as revealed by the genome and transcriptome.</title>
        <authorList>
            <person name="Tanaka T."/>
            <person name="Maeda Y."/>
            <person name="Veluchamy A."/>
            <person name="Tanaka M."/>
            <person name="Abida H."/>
            <person name="Marechal E."/>
            <person name="Bowler C."/>
            <person name="Muto M."/>
            <person name="Sunaga Y."/>
            <person name="Tanaka M."/>
            <person name="Yoshino T."/>
            <person name="Taniguchi T."/>
            <person name="Fukuda Y."/>
            <person name="Nemoto M."/>
            <person name="Matsumoto M."/>
            <person name="Wong P.S."/>
            <person name="Aburatani S."/>
            <person name="Fujibuchi W."/>
        </authorList>
    </citation>
    <scope>NUCLEOTIDE SEQUENCE [LARGE SCALE GENOMIC DNA]</scope>
    <source>
        <strain evidence="1 2">JPCC DA0580</strain>
    </source>
</reference>
<dbReference type="OrthoDB" id="37652at2759"/>
<gene>
    <name evidence="1" type="ORF">FisN_39Hh022</name>
</gene>
<evidence type="ECO:0008006" key="3">
    <source>
        <dbReference type="Google" id="ProtNLM"/>
    </source>
</evidence>
<keyword evidence="2" id="KW-1185">Reference proteome</keyword>
<dbReference type="EMBL" id="BDSP01000198">
    <property type="protein sequence ID" value="GAX23182.1"/>
    <property type="molecule type" value="Genomic_DNA"/>
</dbReference>
<dbReference type="SUPFAM" id="SSF52833">
    <property type="entry name" value="Thioredoxin-like"/>
    <property type="match status" value="1"/>
</dbReference>
<sequence>MLASTWSAANAFAPAPTRASVASHTALHAKYNSMEEILALFPEDKPVLINFYDANTENAIKDDIFRAKQLLSDRATLVSIKQQDYPEIAKLWDANEKSPSMILFKDGRPVTRLYEETHYLEIVARIGKFCADD</sequence>
<name>A0A1Z5KAJ3_FISSO</name>
<organism evidence="1 2">
    <name type="scientific">Fistulifera solaris</name>
    <name type="common">Oleaginous diatom</name>
    <dbReference type="NCBI Taxonomy" id="1519565"/>
    <lineage>
        <taxon>Eukaryota</taxon>
        <taxon>Sar</taxon>
        <taxon>Stramenopiles</taxon>
        <taxon>Ochrophyta</taxon>
        <taxon>Bacillariophyta</taxon>
        <taxon>Bacillariophyceae</taxon>
        <taxon>Bacillariophycidae</taxon>
        <taxon>Naviculales</taxon>
        <taxon>Naviculaceae</taxon>
        <taxon>Fistulifera</taxon>
    </lineage>
</organism>
<proteinExistence type="predicted"/>
<dbReference type="InParanoid" id="A0A1Z5KAJ3"/>